<dbReference type="AlphaFoldDB" id="A0AA42HTE9"/>
<dbReference type="InterPro" id="IPR006498">
    <property type="entry name" value="Tail_tube"/>
</dbReference>
<reference evidence="1" key="1">
    <citation type="submission" date="2022-09" db="EMBL/GenBank/DDBJ databases">
        <title>Intensive care unit water sources are persistently colonized with multi-drug resistant bacteria and are the site of extensive horizontal gene transfer of antibiotic resistance genes.</title>
        <authorList>
            <person name="Diorio-Toth L."/>
        </authorList>
    </citation>
    <scope>NUCLEOTIDE SEQUENCE</scope>
    <source>
        <strain evidence="1">GD04130</strain>
    </source>
</reference>
<dbReference type="EMBL" id="JAODZU010000018">
    <property type="protein sequence ID" value="MDH0364239.1"/>
    <property type="molecule type" value="Genomic_DNA"/>
</dbReference>
<gene>
    <name evidence="1" type="ORF">N7330_14445</name>
</gene>
<organism evidence="1 2">
    <name type="scientific">Comamonas aquatica</name>
    <dbReference type="NCBI Taxonomy" id="225991"/>
    <lineage>
        <taxon>Bacteria</taxon>
        <taxon>Pseudomonadati</taxon>
        <taxon>Pseudomonadota</taxon>
        <taxon>Betaproteobacteria</taxon>
        <taxon>Burkholderiales</taxon>
        <taxon>Comamonadaceae</taxon>
        <taxon>Comamonas</taxon>
    </lineage>
</organism>
<name>A0AA42HTE9_9BURK</name>
<dbReference type="NCBIfam" id="TIGR01611">
    <property type="entry name" value="tail_tube"/>
    <property type="match status" value="1"/>
</dbReference>
<evidence type="ECO:0000313" key="1">
    <source>
        <dbReference type="EMBL" id="MDH0364239.1"/>
    </source>
</evidence>
<dbReference type="RefSeq" id="WP_279860394.1">
    <property type="nucleotide sequence ID" value="NZ_JAODZU010000018.1"/>
</dbReference>
<dbReference type="Pfam" id="PF04985">
    <property type="entry name" value="Phage_tube"/>
    <property type="match status" value="1"/>
</dbReference>
<sequence>MGMPSKLKNFALFVDGVSWAGEVPELTLPKLTRKMEEFRAGGMRTPVKVDLGTEALELEVTAGGWMKDALKQWGATGIGSVPLRFAGAVQNDGTGEWNKVEVFMRGRWEELDMGSSKAGDDAEFKAKAALSYYRLVWDDEDLIEIDAAGLIEKIGGVDLTEKVRQILGI</sequence>
<protein>
    <submittedName>
        <fullName evidence="1">Phage major tail tube protein</fullName>
    </submittedName>
</protein>
<proteinExistence type="predicted"/>
<accession>A0AA42HTE9</accession>
<dbReference type="Proteomes" id="UP001158297">
    <property type="component" value="Unassembled WGS sequence"/>
</dbReference>
<comment type="caution">
    <text evidence="1">The sequence shown here is derived from an EMBL/GenBank/DDBJ whole genome shotgun (WGS) entry which is preliminary data.</text>
</comment>
<evidence type="ECO:0000313" key="2">
    <source>
        <dbReference type="Proteomes" id="UP001158297"/>
    </source>
</evidence>